<protein>
    <submittedName>
        <fullName evidence="3">PaaI family thioesterase</fullName>
    </submittedName>
</protein>
<reference evidence="3" key="1">
    <citation type="submission" date="2022-05" db="EMBL/GenBank/DDBJ databases">
        <authorList>
            <person name="Jo J.-H."/>
            <person name="Im W.-T."/>
        </authorList>
    </citation>
    <scope>NUCLEOTIDE SEQUENCE</scope>
    <source>
        <strain evidence="3">RG327</strain>
    </source>
</reference>
<feature type="domain" description="Thioesterase" evidence="2">
    <location>
        <begin position="56"/>
        <end position="128"/>
    </location>
</feature>
<keyword evidence="4" id="KW-1185">Reference proteome</keyword>
<dbReference type="NCBIfam" id="TIGR00369">
    <property type="entry name" value="unchar_dom_1"/>
    <property type="match status" value="1"/>
</dbReference>
<evidence type="ECO:0000313" key="4">
    <source>
        <dbReference type="Proteomes" id="UP001165343"/>
    </source>
</evidence>
<dbReference type="CDD" id="cd03443">
    <property type="entry name" value="PaaI_thioesterase"/>
    <property type="match status" value="1"/>
</dbReference>
<dbReference type="Proteomes" id="UP001165343">
    <property type="component" value="Unassembled WGS sequence"/>
</dbReference>
<proteinExistence type="predicted"/>
<organism evidence="3 4">
    <name type="scientific">Sphingomonas anseongensis</name>
    <dbReference type="NCBI Taxonomy" id="2908207"/>
    <lineage>
        <taxon>Bacteria</taxon>
        <taxon>Pseudomonadati</taxon>
        <taxon>Pseudomonadota</taxon>
        <taxon>Alphaproteobacteria</taxon>
        <taxon>Sphingomonadales</taxon>
        <taxon>Sphingomonadaceae</taxon>
        <taxon>Sphingomonas</taxon>
    </lineage>
</organism>
<sequence length="144" mass="15604">MNEQPAPGFDPKAFFELARRIGHGRALGLEFKGAGDNWAELALPWREELVGVPETGVLASGAIVSLVDTASGTSVWVTLDRFTPIVTVDLRLDYLRPALKGETIVARCECVKVTRRIAFVRGVAHGGDESRPIALSAATFMINR</sequence>
<name>A0ABT0RE13_9SPHN</name>
<dbReference type="PANTHER" id="PTHR43240">
    <property type="entry name" value="1,4-DIHYDROXY-2-NAPHTHOYL-COA THIOESTERASE 1"/>
    <property type="match status" value="1"/>
</dbReference>
<accession>A0ABT0RE13</accession>
<comment type="caution">
    <text evidence="3">The sequence shown here is derived from an EMBL/GenBank/DDBJ whole genome shotgun (WGS) entry which is preliminary data.</text>
</comment>
<dbReference type="SUPFAM" id="SSF54637">
    <property type="entry name" value="Thioesterase/thiol ester dehydrase-isomerase"/>
    <property type="match status" value="1"/>
</dbReference>
<dbReference type="Pfam" id="PF03061">
    <property type="entry name" value="4HBT"/>
    <property type="match status" value="1"/>
</dbReference>
<evidence type="ECO:0000259" key="2">
    <source>
        <dbReference type="Pfam" id="PF03061"/>
    </source>
</evidence>
<evidence type="ECO:0000256" key="1">
    <source>
        <dbReference type="ARBA" id="ARBA00022801"/>
    </source>
</evidence>
<dbReference type="InterPro" id="IPR003736">
    <property type="entry name" value="PAAI_dom"/>
</dbReference>
<gene>
    <name evidence="3" type="ORF">LZ519_04155</name>
</gene>
<keyword evidence="1" id="KW-0378">Hydrolase</keyword>
<dbReference type="InterPro" id="IPR029069">
    <property type="entry name" value="HotDog_dom_sf"/>
</dbReference>
<dbReference type="Gene3D" id="3.10.129.10">
    <property type="entry name" value="Hotdog Thioesterase"/>
    <property type="match status" value="1"/>
</dbReference>
<dbReference type="InterPro" id="IPR006683">
    <property type="entry name" value="Thioestr_dom"/>
</dbReference>
<evidence type="ECO:0000313" key="3">
    <source>
        <dbReference type="EMBL" id="MCL6678510.1"/>
    </source>
</evidence>
<dbReference type="EMBL" id="JAMGBC010000001">
    <property type="protein sequence ID" value="MCL6678510.1"/>
    <property type="molecule type" value="Genomic_DNA"/>
</dbReference>
<dbReference type="RefSeq" id="WP_249867459.1">
    <property type="nucleotide sequence ID" value="NZ_JAMGBC010000001.1"/>
</dbReference>
<dbReference type="PANTHER" id="PTHR43240:SF7">
    <property type="entry name" value="BLR7284 PROTEIN"/>
    <property type="match status" value="1"/>
</dbReference>